<keyword evidence="3" id="KW-1185">Reference proteome</keyword>
<feature type="domain" description="Cyclic nucleotide-binding" evidence="1">
    <location>
        <begin position="13"/>
        <end position="125"/>
    </location>
</feature>
<dbReference type="Pfam" id="PF00027">
    <property type="entry name" value="cNMP_binding"/>
    <property type="match status" value="1"/>
</dbReference>
<dbReference type="EMBL" id="JACIBY010000013">
    <property type="protein sequence ID" value="MBB3840977.1"/>
    <property type="molecule type" value="Genomic_DNA"/>
</dbReference>
<name>A0A7W6ESX1_9BACT</name>
<dbReference type="AlphaFoldDB" id="A0A7W6ESX1"/>
<dbReference type="Proteomes" id="UP000541352">
    <property type="component" value="Unassembled WGS sequence"/>
</dbReference>
<accession>A0A7W6ESX1</accession>
<dbReference type="InterPro" id="IPR000595">
    <property type="entry name" value="cNMP-bd_dom"/>
</dbReference>
<sequence length="194" mass="22314">MQSELDFITYLEAFIPLSVEAKTALSDVLKVRQYAKREHIVPLNGVNDVISFVVKGCVREYYLNEQTEEVVVWFGLEKDIAVSLPSFISQQPSHTAIQAIEPTKVIQVSRADLYQLYDQFHEIERLGRIIAEHYLMNSDAYIKELQTQNAAERYQHLMEQKPQILQRVPLSMVASFLGISGETLSRIRAKRVSR</sequence>
<proteinExistence type="predicted"/>
<dbReference type="Gene3D" id="2.60.120.10">
    <property type="entry name" value="Jelly Rolls"/>
    <property type="match status" value="1"/>
</dbReference>
<organism evidence="2 3">
    <name type="scientific">Runella defluvii</name>
    <dbReference type="NCBI Taxonomy" id="370973"/>
    <lineage>
        <taxon>Bacteria</taxon>
        <taxon>Pseudomonadati</taxon>
        <taxon>Bacteroidota</taxon>
        <taxon>Cytophagia</taxon>
        <taxon>Cytophagales</taxon>
        <taxon>Spirosomataceae</taxon>
        <taxon>Runella</taxon>
    </lineage>
</organism>
<dbReference type="InterPro" id="IPR014710">
    <property type="entry name" value="RmlC-like_jellyroll"/>
</dbReference>
<dbReference type="SMART" id="SM00100">
    <property type="entry name" value="cNMP"/>
    <property type="match status" value="1"/>
</dbReference>
<evidence type="ECO:0000259" key="1">
    <source>
        <dbReference type="PROSITE" id="PS50042"/>
    </source>
</evidence>
<dbReference type="PROSITE" id="PS50042">
    <property type="entry name" value="CNMP_BINDING_3"/>
    <property type="match status" value="1"/>
</dbReference>
<gene>
    <name evidence="2" type="ORF">FHS57_004998</name>
</gene>
<dbReference type="CDD" id="cd00038">
    <property type="entry name" value="CAP_ED"/>
    <property type="match status" value="1"/>
</dbReference>
<comment type="caution">
    <text evidence="2">The sequence shown here is derived from an EMBL/GenBank/DDBJ whole genome shotgun (WGS) entry which is preliminary data.</text>
</comment>
<dbReference type="InterPro" id="IPR018490">
    <property type="entry name" value="cNMP-bd_dom_sf"/>
</dbReference>
<dbReference type="RefSeq" id="WP_183978314.1">
    <property type="nucleotide sequence ID" value="NZ_JACIBY010000013.1"/>
</dbReference>
<dbReference type="SUPFAM" id="SSF51206">
    <property type="entry name" value="cAMP-binding domain-like"/>
    <property type="match status" value="1"/>
</dbReference>
<evidence type="ECO:0000313" key="2">
    <source>
        <dbReference type="EMBL" id="MBB3840977.1"/>
    </source>
</evidence>
<protein>
    <submittedName>
        <fullName evidence="2">CRP-like cAMP-binding protein</fullName>
    </submittedName>
</protein>
<evidence type="ECO:0000313" key="3">
    <source>
        <dbReference type="Proteomes" id="UP000541352"/>
    </source>
</evidence>
<reference evidence="2 3" key="1">
    <citation type="submission" date="2020-08" db="EMBL/GenBank/DDBJ databases">
        <title>Genomic Encyclopedia of Type Strains, Phase IV (KMG-IV): sequencing the most valuable type-strain genomes for metagenomic binning, comparative biology and taxonomic classification.</title>
        <authorList>
            <person name="Goeker M."/>
        </authorList>
    </citation>
    <scope>NUCLEOTIDE SEQUENCE [LARGE SCALE GENOMIC DNA]</scope>
    <source>
        <strain evidence="2 3">DSM 17976</strain>
    </source>
</reference>